<organism evidence="2">
    <name type="scientific">Setaria italica</name>
    <name type="common">Foxtail millet</name>
    <name type="synonym">Panicum italicum</name>
    <dbReference type="NCBI Taxonomy" id="4555"/>
    <lineage>
        <taxon>Eukaryota</taxon>
        <taxon>Viridiplantae</taxon>
        <taxon>Streptophyta</taxon>
        <taxon>Embryophyta</taxon>
        <taxon>Tracheophyta</taxon>
        <taxon>Spermatophyta</taxon>
        <taxon>Magnoliopsida</taxon>
        <taxon>Liliopsida</taxon>
        <taxon>Poales</taxon>
        <taxon>Poaceae</taxon>
        <taxon>PACMAD clade</taxon>
        <taxon>Panicoideae</taxon>
        <taxon>Panicodae</taxon>
        <taxon>Paniceae</taxon>
        <taxon>Cenchrinae</taxon>
        <taxon>Setaria</taxon>
    </lineage>
</organism>
<evidence type="ECO:0000313" key="2">
    <source>
        <dbReference type="EMBL" id="RCV05253.1"/>
    </source>
</evidence>
<accession>A0A368PI36</accession>
<protein>
    <submittedName>
        <fullName evidence="2">Uncharacterized protein</fullName>
    </submittedName>
</protein>
<feature type="compositionally biased region" description="Polar residues" evidence="1">
    <location>
        <begin position="77"/>
        <end position="88"/>
    </location>
</feature>
<sequence>MIPHCKSSDSNCFPASPNPQPLQTPVTIGKNIGQIEHGDILPEASELKLMPCEEKAWRERRRAKRSHGQTCRDHQHQVPNRESLNKTNPLPHPPTVKRGRELAASHPNRATAAAVRGGKGGPRHGQLHLAHASIGSGSEGGRGRTVERPESVARHNGCDTLLWCTSTPASHHSYSAFACVRVLVQIKLNLSCLVKLPS</sequence>
<feature type="region of interest" description="Disordered" evidence="1">
    <location>
        <begin position="1"/>
        <end position="23"/>
    </location>
</feature>
<dbReference type="EMBL" id="CM003528">
    <property type="protein sequence ID" value="RCV05253.1"/>
    <property type="molecule type" value="Genomic_DNA"/>
</dbReference>
<name>A0A368PI36_SETIT</name>
<feature type="region of interest" description="Disordered" evidence="1">
    <location>
        <begin position="60"/>
        <end position="127"/>
    </location>
</feature>
<reference evidence="2" key="2">
    <citation type="submission" date="2015-07" db="EMBL/GenBank/DDBJ databases">
        <authorList>
            <person name="Noorani M."/>
        </authorList>
    </citation>
    <scope>NUCLEOTIDE SEQUENCE</scope>
    <source>
        <strain evidence="2">Yugu1</strain>
    </source>
</reference>
<reference evidence="2" key="1">
    <citation type="journal article" date="2012" name="Nat. Biotechnol.">
        <title>Reference genome sequence of the model plant Setaria.</title>
        <authorList>
            <person name="Bennetzen J.L."/>
            <person name="Schmutz J."/>
            <person name="Wang H."/>
            <person name="Percifield R."/>
            <person name="Hawkins J."/>
            <person name="Pontaroli A.C."/>
            <person name="Estep M."/>
            <person name="Feng L."/>
            <person name="Vaughn J.N."/>
            <person name="Grimwood J."/>
            <person name="Jenkins J."/>
            <person name="Barry K."/>
            <person name="Lindquist E."/>
            <person name="Hellsten U."/>
            <person name="Deshpande S."/>
            <person name="Wang X."/>
            <person name="Wu X."/>
            <person name="Mitros T."/>
            <person name="Triplett J."/>
            <person name="Yang X."/>
            <person name="Ye C.Y."/>
            <person name="Mauro-Herrera M."/>
            <person name="Wang L."/>
            <person name="Li P."/>
            <person name="Sharma M."/>
            <person name="Sharma R."/>
            <person name="Ronald P.C."/>
            <person name="Panaud O."/>
            <person name="Kellogg E.A."/>
            <person name="Brutnell T.P."/>
            <person name="Doust A.N."/>
            <person name="Tuskan G.A."/>
            <person name="Rokhsar D."/>
            <person name="Devos K.M."/>
        </authorList>
    </citation>
    <scope>NUCLEOTIDE SEQUENCE [LARGE SCALE GENOMIC DNA]</scope>
    <source>
        <strain evidence="2">Yugu1</strain>
    </source>
</reference>
<dbReference type="AlphaFoldDB" id="A0A368PI36"/>
<proteinExistence type="predicted"/>
<gene>
    <name evidence="2" type="ORF">SETIT_1G068400v2</name>
</gene>
<evidence type="ECO:0000256" key="1">
    <source>
        <dbReference type="SAM" id="MobiDB-lite"/>
    </source>
</evidence>